<keyword evidence="3" id="KW-0747">Spliceosome</keyword>
<dbReference type="PROSITE" id="PS50090">
    <property type="entry name" value="MYB_LIKE"/>
    <property type="match status" value="1"/>
</dbReference>
<dbReference type="PROSITE" id="PS51294">
    <property type="entry name" value="HTH_MYB"/>
    <property type="match status" value="1"/>
</dbReference>
<comment type="similarity">
    <text evidence="1">Belongs to the CEF1 family.</text>
</comment>
<dbReference type="Gene3D" id="1.10.10.60">
    <property type="entry name" value="Homeodomain-like"/>
    <property type="match status" value="1"/>
</dbReference>
<dbReference type="PANTHER" id="PTHR45885:SF1">
    <property type="entry name" value="CELL DIVISION CYCLE 5-LIKE PROTEIN"/>
    <property type="match status" value="1"/>
</dbReference>
<evidence type="ECO:0000256" key="2">
    <source>
        <dbReference type="ARBA" id="ARBA00022664"/>
    </source>
</evidence>
<evidence type="ECO:0000313" key="12">
    <source>
        <dbReference type="Proteomes" id="UP001460270"/>
    </source>
</evidence>
<comment type="caution">
    <text evidence="11">The sequence shown here is derived from an EMBL/GenBank/DDBJ whole genome shotgun (WGS) entry which is preliminary data.</text>
</comment>
<evidence type="ECO:0000256" key="3">
    <source>
        <dbReference type="ARBA" id="ARBA00022728"/>
    </source>
</evidence>
<feature type="domain" description="HTH myb-type" evidence="10">
    <location>
        <begin position="1"/>
        <end position="48"/>
    </location>
</feature>
<dbReference type="SMART" id="SM00717">
    <property type="entry name" value="SANT"/>
    <property type="match status" value="1"/>
</dbReference>
<evidence type="ECO:0000259" key="9">
    <source>
        <dbReference type="PROSITE" id="PS50090"/>
    </source>
</evidence>
<evidence type="ECO:0000313" key="11">
    <source>
        <dbReference type="EMBL" id="KAK7901795.1"/>
    </source>
</evidence>
<dbReference type="Proteomes" id="UP001460270">
    <property type="component" value="Unassembled WGS sequence"/>
</dbReference>
<sequence length="272" mass="30972">MPRIMIKGGVWRNTEDEILKAAVMKYGKNQWSRIASLLHRKSAKQCTSGWTPDQENRMVQRRGREAVAFGQTDADSMENHRSIIGRTAAQCLEHYEYLLDKAAQRDNEEEVGDDPRKLKPGEIDPNPETNLPDLTPWIWMKTFGTTRTLPRAGCPSKLSNQGRRALVREVTKNPSVTLSELQRTYVGESSRRTTISAAIHHQAYELEMLSEAERVLPTLRTAGSSTETQELRAAGIRINKKRKKKRGVDYNAEIPLRRNLLRNPTPHFSPET</sequence>
<evidence type="ECO:0000256" key="8">
    <source>
        <dbReference type="SAM" id="MobiDB-lite"/>
    </source>
</evidence>
<dbReference type="InterPro" id="IPR047242">
    <property type="entry name" value="CDC5L/Cef1"/>
</dbReference>
<dbReference type="Pfam" id="PF00249">
    <property type="entry name" value="Myb_DNA-binding"/>
    <property type="match status" value="1"/>
</dbReference>
<name>A0AAW0NP86_9GOBI</name>
<feature type="region of interest" description="Disordered" evidence="8">
    <location>
        <begin position="103"/>
        <end position="131"/>
    </location>
</feature>
<keyword evidence="5" id="KW-0238">DNA-binding</keyword>
<dbReference type="InterPro" id="IPR009057">
    <property type="entry name" value="Homeodomain-like_sf"/>
</dbReference>
<proteinExistence type="inferred from homology"/>
<reference evidence="12" key="1">
    <citation type="submission" date="2024-04" db="EMBL/GenBank/DDBJ databases">
        <title>Salinicola lusitanus LLJ914,a marine bacterium isolated from the Okinawa Trough.</title>
        <authorList>
            <person name="Li J."/>
        </authorList>
    </citation>
    <scope>NUCLEOTIDE SEQUENCE [LARGE SCALE GENOMIC DNA]</scope>
</reference>
<evidence type="ECO:0000256" key="6">
    <source>
        <dbReference type="ARBA" id="ARBA00023187"/>
    </source>
</evidence>
<feature type="compositionally biased region" description="Basic and acidic residues" evidence="8">
    <location>
        <begin position="113"/>
        <end position="122"/>
    </location>
</feature>
<accession>A0AAW0NP86</accession>
<protein>
    <submittedName>
        <fullName evidence="11">Uncharacterized protein</fullName>
    </submittedName>
</protein>
<dbReference type="InterPro" id="IPR017930">
    <property type="entry name" value="Myb_dom"/>
</dbReference>
<dbReference type="PANTHER" id="PTHR45885">
    <property type="entry name" value="CELL DIVISION CYCLE 5-LIKE PROTEIN"/>
    <property type="match status" value="1"/>
</dbReference>
<dbReference type="EMBL" id="JBBPFD010000013">
    <property type="protein sequence ID" value="KAK7901795.1"/>
    <property type="molecule type" value="Genomic_DNA"/>
</dbReference>
<evidence type="ECO:0000256" key="1">
    <source>
        <dbReference type="ARBA" id="ARBA00010506"/>
    </source>
</evidence>
<gene>
    <name evidence="11" type="ORF">WMY93_018564</name>
</gene>
<dbReference type="GO" id="GO:0000974">
    <property type="term" value="C:Prp19 complex"/>
    <property type="evidence" value="ECO:0007669"/>
    <property type="project" value="InterPro"/>
</dbReference>
<evidence type="ECO:0000256" key="7">
    <source>
        <dbReference type="ARBA" id="ARBA00023242"/>
    </source>
</evidence>
<feature type="domain" description="Myb-like" evidence="9">
    <location>
        <begin position="3"/>
        <end position="50"/>
    </location>
</feature>
<keyword evidence="4" id="KW-0677">Repeat</keyword>
<keyword evidence="7" id="KW-0539">Nucleus</keyword>
<dbReference type="CDD" id="cd00167">
    <property type="entry name" value="SANT"/>
    <property type="match status" value="1"/>
</dbReference>
<dbReference type="GO" id="GO:0000977">
    <property type="term" value="F:RNA polymerase II transcription regulatory region sequence-specific DNA binding"/>
    <property type="evidence" value="ECO:0007669"/>
    <property type="project" value="TreeGrafter"/>
</dbReference>
<keyword evidence="6" id="KW-0508">mRNA splicing</keyword>
<dbReference type="GO" id="GO:0000398">
    <property type="term" value="P:mRNA splicing, via spliceosome"/>
    <property type="evidence" value="ECO:0007669"/>
    <property type="project" value="InterPro"/>
</dbReference>
<dbReference type="InterPro" id="IPR001005">
    <property type="entry name" value="SANT/Myb"/>
</dbReference>
<dbReference type="AlphaFoldDB" id="A0AAW0NP86"/>
<organism evidence="11 12">
    <name type="scientific">Mugilogobius chulae</name>
    <name type="common">yellowstripe goby</name>
    <dbReference type="NCBI Taxonomy" id="88201"/>
    <lineage>
        <taxon>Eukaryota</taxon>
        <taxon>Metazoa</taxon>
        <taxon>Chordata</taxon>
        <taxon>Craniata</taxon>
        <taxon>Vertebrata</taxon>
        <taxon>Euteleostomi</taxon>
        <taxon>Actinopterygii</taxon>
        <taxon>Neopterygii</taxon>
        <taxon>Teleostei</taxon>
        <taxon>Neoteleostei</taxon>
        <taxon>Acanthomorphata</taxon>
        <taxon>Gobiaria</taxon>
        <taxon>Gobiiformes</taxon>
        <taxon>Gobioidei</taxon>
        <taxon>Gobiidae</taxon>
        <taxon>Gobionellinae</taxon>
        <taxon>Mugilogobius</taxon>
    </lineage>
</organism>
<evidence type="ECO:0000259" key="10">
    <source>
        <dbReference type="PROSITE" id="PS51294"/>
    </source>
</evidence>
<dbReference type="GO" id="GO:0005681">
    <property type="term" value="C:spliceosomal complex"/>
    <property type="evidence" value="ECO:0007669"/>
    <property type="project" value="UniProtKB-KW"/>
</dbReference>
<keyword evidence="12" id="KW-1185">Reference proteome</keyword>
<evidence type="ECO:0000256" key="4">
    <source>
        <dbReference type="ARBA" id="ARBA00022737"/>
    </source>
</evidence>
<dbReference type="GO" id="GO:0000981">
    <property type="term" value="F:DNA-binding transcription factor activity, RNA polymerase II-specific"/>
    <property type="evidence" value="ECO:0007669"/>
    <property type="project" value="TreeGrafter"/>
</dbReference>
<dbReference type="SUPFAM" id="SSF46689">
    <property type="entry name" value="Homeodomain-like"/>
    <property type="match status" value="1"/>
</dbReference>
<keyword evidence="2" id="KW-0507">mRNA processing</keyword>
<evidence type="ECO:0000256" key="5">
    <source>
        <dbReference type="ARBA" id="ARBA00023125"/>
    </source>
</evidence>